<protein>
    <submittedName>
        <fullName evidence="1">Uncharacterized protein</fullName>
    </submittedName>
</protein>
<dbReference type="EMBL" id="VSRR010143275">
    <property type="protein sequence ID" value="MPD04881.1"/>
    <property type="molecule type" value="Genomic_DNA"/>
</dbReference>
<accession>A0A5B7K7B4</accession>
<name>A0A5B7K7B4_PORTR</name>
<keyword evidence="2" id="KW-1185">Reference proteome</keyword>
<dbReference type="AlphaFoldDB" id="A0A5B7K7B4"/>
<proteinExistence type="predicted"/>
<comment type="caution">
    <text evidence="1">The sequence shown here is derived from an EMBL/GenBank/DDBJ whole genome shotgun (WGS) entry which is preliminary data.</text>
</comment>
<organism evidence="1 2">
    <name type="scientific">Portunus trituberculatus</name>
    <name type="common">Swimming crab</name>
    <name type="synonym">Neptunus trituberculatus</name>
    <dbReference type="NCBI Taxonomy" id="210409"/>
    <lineage>
        <taxon>Eukaryota</taxon>
        <taxon>Metazoa</taxon>
        <taxon>Ecdysozoa</taxon>
        <taxon>Arthropoda</taxon>
        <taxon>Crustacea</taxon>
        <taxon>Multicrustacea</taxon>
        <taxon>Malacostraca</taxon>
        <taxon>Eumalacostraca</taxon>
        <taxon>Eucarida</taxon>
        <taxon>Decapoda</taxon>
        <taxon>Pleocyemata</taxon>
        <taxon>Brachyura</taxon>
        <taxon>Eubrachyura</taxon>
        <taxon>Portunoidea</taxon>
        <taxon>Portunidae</taxon>
        <taxon>Portuninae</taxon>
        <taxon>Portunus</taxon>
    </lineage>
</organism>
<reference evidence="1 2" key="1">
    <citation type="submission" date="2019-05" db="EMBL/GenBank/DDBJ databases">
        <title>Another draft genome of Portunus trituberculatus and its Hox gene families provides insights of decapod evolution.</title>
        <authorList>
            <person name="Jeong J.-H."/>
            <person name="Song I."/>
            <person name="Kim S."/>
            <person name="Choi T."/>
            <person name="Kim D."/>
            <person name="Ryu S."/>
            <person name="Kim W."/>
        </authorList>
    </citation>
    <scope>NUCLEOTIDE SEQUENCE [LARGE SCALE GENOMIC DNA]</scope>
    <source>
        <tissue evidence="1">Muscle</tissue>
    </source>
</reference>
<evidence type="ECO:0000313" key="1">
    <source>
        <dbReference type="EMBL" id="MPD04881.1"/>
    </source>
</evidence>
<sequence>MHLNLLNFNLGTYRKTFFFFNETARVDDVTHLSFRRRSGTPPLSLETSQHHTGNKEGQILASLIR</sequence>
<gene>
    <name evidence="1" type="ORF">E2C01_100592</name>
</gene>
<dbReference type="Proteomes" id="UP000324222">
    <property type="component" value="Unassembled WGS sequence"/>
</dbReference>
<evidence type="ECO:0000313" key="2">
    <source>
        <dbReference type="Proteomes" id="UP000324222"/>
    </source>
</evidence>